<proteinExistence type="predicted"/>
<comment type="caution">
    <text evidence="1">The sequence shown here is derived from an EMBL/GenBank/DDBJ whole genome shotgun (WGS) entry which is preliminary data.</text>
</comment>
<evidence type="ECO:0000313" key="1">
    <source>
        <dbReference type="EMBL" id="EJW96183.1"/>
    </source>
</evidence>
<dbReference type="AlphaFoldDB" id="J9FP00"/>
<protein>
    <submittedName>
        <fullName evidence="1">Uncharacterized protein</fullName>
    </submittedName>
</protein>
<dbReference type="EMBL" id="AMCI01005412">
    <property type="protein sequence ID" value="EJW96183.1"/>
    <property type="molecule type" value="Genomic_DNA"/>
</dbReference>
<accession>J9FP00</accession>
<name>J9FP00_9ZZZZ</name>
<organism evidence="1">
    <name type="scientific">gut metagenome</name>
    <dbReference type="NCBI Taxonomy" id="749906"/>
    <lineage>
        <taxon>unclassified sequences</taxon>
        <taxon>metagenomes</taxon>
        <taxon>organismal metagenomes</taxon>
    </lineage>
</organism>
<gene>
    <name evidence="1" type="ORF">EVA_15711</name>
</gene>
<sequence>MRTRQQVTKNELIYRTLWCFKIECTRGKRFVRFPVSHTHHSIRQVQFSFSVSRPSVSRWLRRA</sequence>
<reference evidence="1" key="1">
    <citation type="journal article" date="2012" name="PLoS ONE">
        <title>Gene sets for utilization of primary and secondary nutrition supplies in the distal gut of endangered iberian lynx.</title>
        <authorList>
            <person name="Alcaide M."/>
            <person name="Messina E."/>
            <person name="Richter M."/>
            <person name="Bargiela R."/>
            <person name="Peplies J."/>
            <person name="Huws S.A."/>
            <person name="Newbold C.J."/>
            <person name="Golyshin P.N."/>
            <person name="Simon M.A."/>
            <person name="Lopez G."/>
            <person name="Yakimov M.M."/>
            <person name="Ferrer M."/>
        </authorList>
    </citation>
    <scope>NUCLEOTIDE SEQUENCE</scope>
</reference>